<protein>
    <submittedName>
        <fullName evidence="2">Uncharacterized protein</fullName>
    </submittedName>
</protein>
<reference evidence="2" key="1">
    <citation type="submission" date="2016-03" db="EMBL/GenBank/DDBJ databases">
        <title>Mechanisms controlling the formation of the plant cell surface in tip-growing cells are functionally conserved among land plants.</title>
        <authorList>
            <person name="Honkanen S."/>
            <person name="Jones V.A."/>
            <person name="Morieri G."/>
            <person name="Champion C."/>
            <person name="Hetherington A.J."/>
            <person name="Kelly S."/>
            <person name="Saint-Marcoux D."/>
            <person name="Proust H."/>
            <person name="Prescott H."/>
            <person name="Dolan L."/>
        </authorList>
    </citation>
    <scope>NUCLEOTIDE SEQUENCE [LARGE SCALE GENOMIC DNA]</scope>
    <source>
        <tissue evidence="2">Whole gametophyte</tissue>
    </source>
</reference>
<dbReference type="EMBL" id="LVLJ01002098">
    <property type="protein sequence ID" value="OAE26820.1"/>
    <property type="molecule type" value="Genomic_DNA"/>
</dbReference>
<organism evidence="2 3">
    <name type="scientific">Marchantia polymorpha subsp. ruderalis</name>
    <dbReference type="NCBI Taxonomy" id="1480154"/>
    <lineage>
        <taxon>Eukaryota</taxon>
        <taxon>Viridiplantae</taxon>
        <taxon>Streptophyta</taxon>
        <taxon>Embryophyta</taxon>
        <taxon>Marchantiophyta</taxon>
        <taxon>Marchantiopsida</taxon>
        <taxon>Marchantiidae</taxon>
        <taxon>Marchantiales</taxon>
        <taxon>Marchantiaceae</taxon>
        <taxon>Marchantia</taxon>
    </lineage>
</organism>
<name>A0A176W178_MARPO</name>
<evidence type="ECO:0000313" key="2">
    <source>
        <dbReference type="EMBL" id="OAE26820.1"/>
    </source>
</evidence>
<gene>
    <name evidence="2" type="ORF">AXG93_215s1180</name>
</gene>
<proteinExistence type="predicted"/>
<feature type="compositionally biased region" description="Polar residues" evidence="1">
    <location>
        <begin position="43"/>
        <end position="53"/>
    </location>
</feature>
<dbReference type="Proteomes" id="UP000077202">
    <property type="component" value="Unassembled WGS sequence"/>
</dbReference>
<comment type="caution">
    <text evidence="2">The sequence shown here is derived from an EMBL/GenBank/DDBJ whole genome shotgun (WGS) entry which is preliminary data.</text>
</comment>
<keyword evidence="3" id="KW-1185">Reference proteome</keyword>
<evidence type="ECO:0000313" key="3">
    <source>
        <dbReference type="Proteomes" id="UP000077202"/>
    </source>
</evidence>
<feature type="region of interest" description="Disordered" evidence="1">
    <location>
        <begin position="1"/>
        <end position="62"/>
    </location>
</feature>
<evidence type="ECO:0000256" key="1">
    <source>
        <dbReference type="SAM" id="MobiDB-lite"/>
    </source>
</evidence>
<accession>A0A176W178</accession>
<sequence>MPTSVGKTPRDGGRGGAQEEEVEEEEEKRSGCRTRQRQKSSSERIGTSRQIRAQQRAKPNYSYTLPTSYATNVERTVPPRPPPPPSDHLLLPLLNPGRPLQQQQRQQLFGIFKFTSPRPPHS</sequence>
<dbReference type="AlphaFoldDB" id="A0A176W178"/>